<dbReference type="Pfam" id="PF02933">
    <property type="entry name" value="CDC48_2"/>
    <property type="match status" value="1"/>
</dbReference>
<dbReference type="SMR" id="G5AD95"/>
<dbReference type="Gene3D" id="3.10.330.10">
    <property type="match status" value="1"/>
</dbReference>
<feature type="domain" description="CDC48 N-terminal subdomain" evidence="4">
    <location>
        <begin position="4"/>
        <end position="83"/>
    </location>
</feature>
<reference evidence="5 6" key="1">
    <citation type="journal article" date="2006" name="Science">
        <title>Phytophthora genome sequences uncover evolutionary origins and mechanisms of pathogenesis.</title>
        <authorList>
            <person name="Tyler B.M."/>
            <person name="Tripathy S."/>
            <person name="Zhang X."/>
            <person name="Dehal P."/>
            <person name="Jiang R.H."/>
            <person name="Aerts A."/>
            <person name="Arredondo F.D."/>
            <person name="Baxter L."/>
            <person name="Bensasson D."/>
            <person name="Beynon J.L."/>
            <person name="Chapman J."/>
            <person name="Damasceno C.M."/>
            <person name="Dorrance A.E."/>
            <person name="Dou D."/>
            <person name="Dickerman A.W."/>
            <person name="Dubchak I.L."/>
            <person name="Garbelotto M."/>
            <person name="Gijzen M."/>
            <person name="Gordon S.G."/>
            <person name="Govers F."/>
            <person name="Grunwald N.J."/>
            <person name="Huang W."/>
            <person name="Ivors K.L."/>
            <person name="Jones R.W."/>
            <person name="Kamoun S."/>
            <person name="Krampis K."/>
            <person name="Lamour K.H."/>
            <person name="Lee M.K."/>
            <person name="McDonald W.H."/>
            <person name="Medina M."/>
            <person name="Meijer H.J."/>
            <person name="Nordberg E.K."/>
            <person name="Maclean D.J."/>
            <person name="Ospina-Giraldo M.D."/>
            <person name="Morris P.F."/>
            <person name="Phuntumart V."/>
            <person name="Putnam N.H."/>
            <person name="Rash S."/>
            <person name="Rose J.K."/>
            <person name="Sakihama Y."/>
            <person name="Salamov A.A."/>
            <person name="Savidor A."/>
            <person name="Scheuring C.F."/>
            <person name="Smith B.M."/>
            <person name="Sobral B.W."/>
            <person name="Terry A."/>
            <person name="Torto-Alalibo T.A."/>
            <person name="Win J."/>
            <person name="Xu Z."/>
            <person name="Zhang H."/>
            <person name="Grigoriev I.V."/>
            <person name="Rokhsar D.S."/>
            <person name="Boore J.L."/>
        </authorList>
    </citation>
    <scope>NUCLEOTIDE SEQUENCE [LARGE SCALE GENOMIC DNA]</scope>
    <source>
        <strain evidence="5 6">P6497</strain>
    </source>
</reference>
<dbReference type="InterPro" id="IPR009010">
    <property type="entry name" value="Asp_de-COase-like_dom_sf"/>
</dbReference>
<gene>
    <name evidence="5" type="ORF">PHYSODRAFT_319723</name>
</gene>
<protein>
    <recommendedName>
        <fullName evidence="7">CDC48 N-terminal subdomain domain-containing protein</fullName>
    </recommendedName>
</protein>
<dbReference type="KEGG" id="psoj:PHYSODRAFT_319723"/>
<evidence type="ECO:0008006" key="7">
    <source>
        <dbReference type="Google" id="ProtNLM"/>
    </source>
</evidence>
<dbReference type="EMBL" id="JH159164">
    <property type="protein sequence ID" value="EGZ06148.1"/>
    <property type="molecule type" value="Genomic_DNA"/>
</dbReference>
<dbReference type="AlphaFoldDB" id="G5AD95"/>
<dbReference type="STRING" id="1094619.G5AD95"/>
<dbReference type="OMA" id="NTRCNIG"/>
<dbReference type="SMART" id="SM01073">
    <property type="entry name" value="CDC48_N"/>
    <property type="match status" value="1"/>
</dbReference>
<keyword evidence="6" id="KW-1185">Reference proteome</keyword>
<dbReference type="Gene3D" id="2.40.40.20">
    <property type="match status" value="1"/>
</dbReference>
<accession>G5AD95</accession>
<organism evidence="5 6">
    <name type="scientific">Phytophthora sojae (strain P6497)</name>
    <name type="common">Soybean stem and root rot agent</name>
    <name type="synonym">Phytophthora megasperma f. sp. glycines</name>
    <dbReference type="NCBI Taxonomy" id="1094619"/>
    <lineage>
        <taxon>Eukaryota</taxon>
        <taxon>Sar</taxon>
        <taxon>Stramenopiles</taxon>
        <taxon>Oomycota</taxon>
        <taxon>Peronosporomycetes</taxon>
        <taxon>Peronosporales</taxon>
        <taxon>Peronosporaceae</taxon>
        <taxon>Phytophthora</taxon>
    </lineage>
</organism>
<proteinExistence type="predicted"/>
<keyword evidence="1" id="KW-0547">Nucleotide-binding</keyword>
<dbReference type="InterPro" id="IPR004201">
    <property type="entry name" value="Cdc48_dom2"/>
</dbReference>
<evidence type="ECO:0000313" key="6">
    <source>
        <dbReference type="Proteomes" id="UP000002640"/>
    </source>
</evidence>
<evidence type="ECO:0000256" key="2">
    <source>
        <dbReference type="ARBA" id="ARBA00022840"/>
    </source>
</evidence>
<dbReference type="GeneID" id="20644362"/>
<dbReference type="Proteomes" id="UP000002640">
    <property type="component" value="Unassembled WGS sequence"/>
</dbReference>
<dbReference type="SUPFAM" id="SSF54585">
    <property type="entry name" value="Cdc48 domain 2-like"/>
    <property type="match status" value="1"/>
</dbReference>
<evidence type="ECO:0000259" key="3">
    <source>
        <dbReference type="SMART" id="SM01072"/>
    </source>
</evidence>
<dbReference type="InParanoid" id="G5AD95"/>
<name>G5AD95_PHYSP</name>
<dbReference type="InterPro" id="IPR029067">
    <property type="entry name" value="CDC48_domain_2-like_sf"/>
</dbReference>
<sequence length="181" mass="19680">MATKLSVAAALVDDESTVLLDKSVMAAMGVQHGNVLLLTHGGRKTVVIARLDESDEAQSEAARLSTIMRRNLRLDIDNEVALVLGGDVPDGKSIRVLPIDDTVDGVTLDEKLFDNYVEPHFAGSFRRPVHSGDFFLVRSLVSGEPDVEFVVVETDPKPYCIVGPKTEIFYNGSPASREDVL</sequence>
<dbReference type="InterPro" id="IPR003338">
    <property type="entry name" value="CDC4_N-term_subdom"/>
</dbReference>
<dbReference type="GO" id="GO:0005524">
    <property type="term" value="F:ATP binding"/>
    <property type="evidence" value="ECO:0007669"/>
    <property type="project" value="UniProtKB-KW"/>
</dbReference>
<dbReference type="FunFam" id="3.10.330.10:FF:000001">
    <property type="entry name" value="Cell division control 48"/>
    <property type="match status" value="1"/>
</dbReference>
<evidence type="ECO:0000313" key="5">
    <source>
        <dbReference type="EMBL" id="EGZ06148.1"/>
    </source>
</evidence>
<dbReference type="SUPFAM" id="SSF50692">
    <property type="entry name" value="ADC-like"/>
    <property type="match status" value="1"/>
</dbReference>
<evidence type="ECO:0000256" key="1">
    <source>
        <dbReference type="ARBA" id="ARBA00022741"/>
    </source>
</evidence>
<dbReference type="SMART" id="SM01072">
    <property type="entry name" value="CDC48_2"/>
    <property type="match status" value="1"/>
</dbReference>
<dbReference type="Pfam" id="PF02359">
    <property type="entry name" value="CDC48_N"/>
    <property type="match status" value="1"/>
</dbReference>
<keyword evidence="2" id="KW-0067">ATP-binding</keyword>
<evidence type="ECO:0000259" key="4">
    <source>
        <dbReference type="SMART" id="SM01073"/>
    </source>
</evidence>
<dbReference type="RefSeq" id="XP_009538045.1">
    <property type="nucleotide sequence ID" value="XM_009539750.1"/>
</dbReference>
<feature type="domain" description="CDC48" evidence="3">
    <location>
        <begin position="107"/>
        <end position="177"/>
    </location>
</feature>